<keyword evidence="5" id="KW-1185">Reference proteome</keyword>
<dbReference type="EMBL" id="QFKX01000005">
    <property type="protein sequence ID" value="PWH05577.1"/>
    <property type="molecule type" value="Genomic_DNA"/>
</dbReference>
<dbReference type="Gene3D" id="3.30.565.10">
    <property type="entry name" value="Histidine kinase-like ATPase, C-terminal domain"/>
    <property type="match status" value="1"/>
</dbReference>
<name>A0A2U2RI69_9MICO</name>
<dbReference type="Proteomes" id="UP000245590">
    <property type="component" value="Unassembled WGS sequence"/>
</dbReference>
<feature type="domain" description="Histidine kinase/HSP90-like ATPase" evidence="3">
    <location>
        <begin position="52"/>
        <end position="157"/>
    </location>
</feature>
<dbReference type="PANTHER" id="PTHR35526:SF3">
    <property type="entry name" value="ANTI-SIGMA-F FACTOR RSBW"/>
    <property type="match status" value="1"/>
</dbReference>
<dbReference type="OrthoDB" id="319881at2"/>
<evidence type="ECO:0000259" key="3">
    <source>
        <dbReference type="Pfam" id="PF13581"/>
    </source>
</evidence>
<protein>
    <recommendedName>
        <fullName evidence="3">Histidine kinase/HSP90-like ATPase domain-containing protein</fullName>
    </recommendedName>
</protein>
<dbReference type="RefSeq" id="WP_109276541.1">
    <property type="nucleotide sequence ID" value="NZ_QFKX01000005.1"/>
</dbReference>
<keyword evidence="1" id="KW-0418">Kinase</keyword>
<evidence type="ECO:0000256" key="2">
    <source>
        <dbReference type="SAM" id="MobiDB-lite"/>
    </source>
</evidence>
<dbReference type="GO" id="GO:0004674">
    <property type="term" value="F:protein serine/threonine kinase activity"/>
    <property type="evidence" value="ECO:0007669"/>
    <property type="project" value="UniProtKB-KW"/>
</dbReference>
<keyword evidence="1" id="KW-0808">Transferase</keyword>
<gene>
    <name evidence="4" type="ORF">DEO23_13565</name>
</gene>
<accession>A0A2U2RI69</accession>
<evidence type="ECO:0000256" key="1">
    <source>
        <dbReference type="ARBA" id="ARBA00022527"/>
    </source>
</evidence>
<dbReference type="InterPro" id="IPR036890">
    <property type="entry name" value="HATPase_C_sf"/>
</dbReference>
<dbReference type="PANTHER" id="PTHR35526">
    <property type="entry name" value="ANTI-SIGMA-F FACTOR RSBW-RELATED"/>
    <property type="match status" value="1"/>
</dbReference>
<dbReference type="Pfam" id="PF13581">
    <property type="entry name" value="HATPase_c_2"/>
    <property type="match status" value="1"/>
</dbReference>
<organism evidence="4 5">
    <name type="scientific">Brachybacterium endophyticum</name>
    <dbReference type="NCBI Taxonomy" id="2182385"/>
    <lineage>
        <taxon>Bacteria</taxon>
        <taxon>Bacillati</taxon>
        <taxon>Actinomycetota</taxon>
        <taxon>Actinomycetes</taxon>
        <taxon>Micrococcales</taxon>
        <taxon>Dermabacteraceae</taxon>
        <taxon>Brachybacterium</taxon>
    </lineage>
</organism>
<comment type="caution">
    <text evidence="4">The sequence shown here is derived from an EMBL/GenBank/DDBJ whole genome shotgun (WGS) entry which is preliminary data.</text>
</comment>
<dbReference type="AlphaFoldDB" id="A0A2U2RI69"/>
<dbReference type="InterPro" id="IPR003594">
    <property type="entry name" value="HATPase_dom"/>
</dbReference>
<sequence>MTPPCPRAPVLARRADQPALRRAALPYCAGRHHGASAACARLPSATGAGRVQATVGGVPEARERPSEWVRPLDLSREKLQEFDLATTETLTYAIEHARPKRNVGTVRIDAALGGAGVLKASVADEGSWNEGAQPSVISGLGLWIVESVTDRLEITHRGRPGDLGSRGVLRRAPGHTPHPAAPQDRVPSAPGADHDGLKITEDEHDPYRIALRGSADITSTEHLTEQLGRSGRGGFP</sequence>
<reference evidence="4 5" key="1">
    <citation type="submission" date="2018-05" db="EMBL/GenBank/DDBJ databases">
        <title>Brachybacterium sp. M1HQ-2T, whole genome shotgun sequence.</title>
        <authorList>
            <person name="Tuo L."/>
        </authorList>
    </citation>
    <scope>NUCLEOTIDE SEQUENCE [LARGE SCALE GENOMIC DNA]</scope>
    <source>
        <strain evidence="4 5">M1HQ-2</strain>
    </source>
</reference>
<feature type="compositionally biased region" description="Basic and acidic residues" evidence="2">
    <location>
        <begin position="192"/>
        <end position="207"/>
    </location>
</feature>
<evidence type="ECO:0000313" key="4">
    <source>
        <dbReference type="EMBL" id="PWH05577.1"/>
    </source>
</evidence>
<evidence type="ECO:0000313" key="5">
    <source>
        <dbReference type="Proteomes" id="UP000245590"/>
    </source>
</evidence>
<dbReference type="InterPro" id="IPR050267">
    <property type="entry name" value="Anti-sigma-factor_SerPK"/>
</dbReference>
<keyword evidence="1" id="KW-0723">Serine/threonine-protein kinase</keyword>
<proteinExistence type="predicted"/>
<dbReference type="CDD" id="cd16936">
    <property type="entry name" value="HATPase_RsbW-like"/>
    <property type="match status" value="1"/>
</dbReference>
<feature type="region of interest" description="Disordered" evidence="2">
    <location>
        <begin position="156"/>
        <end position="236"/>
    </location>
</feature>